<evidence type="ECO:0008006" key="5">
    <source>
        <dbReference type="Google" id="ProtNLM"/>
    </source>
</evidence>
<evidence type="ECO:0000256" key="1">
    <source>
        <dbReference type="SAM" id="MobiDB-lite"/>
    </source>
</evidence>
<reference evidence="3 4" key="1">
    <citation type="journal article" date="2015" name="Nature">
        <title>rRNA introns, odd ribosomes, and small enigmatic genomes across a large radiation of phyla.</title>
        <authorList>
            <person name="Brown C.T."/>
            <person name="Hug L.A."/>
            <person name="Thomas B.C."/>
            <person name="Sharon I."/>
            <person name="Castelle C.J."/>
            <person name="Singh A."/>
            <person name="Wilkins M.J."/>
            <person name="Williams K.H."/>
            <person name="Banfield J.F."/>
        </authorList>
    </citation>
    <scope>NUCLEOTIDE SEQUENCE [LARGE SCALE GENOMIC DNA]</scope>
</reference>
<organism evidence="3 4">
    <name type="scientific">Candidatus Kaiserbacteria bacterium GW2011_GWC2_49_12</name>
    <dbReference type="NCBI Taxonomy" id="1618675"/>
    <lineage>
        <taxon>Bacteria</taxon>
        <taxon>Candidatus Kaiseribacteriota</taxon>
    </lineage>
</organism>
<keyword evidence="2" id="KW-0812">Transmembrane</keyword>
<keyword evidence="2" id="KW-0472">Membrane</keyword>
<evidence type="ECO:0000313" key="3">
    <source>
        <dbReference type="EMBL" id="KKW06575.1"/>
    </source>
</evidence>
<sequence>MSAKKRSGRVIDLRGKRNTPTRAQGKLPLFEKRHVPLRARRRRKRVFFTFCAVLVSAGAAWGLHYASYLPQFSINSVEVVGAKEISPVLVESFVEAELSEGAYRPLSRKNIFVYPRSALVRATEEYFPRIRSVNISRESLLAQAIIVAVDERQPFATWCAGDGECYLLDDTGFIFTALENYFETGEATTTEATHVSTKYAFTGGLKDAESSPIGQMFLPDRFVNARAFLKSLEQTGFLAQKISVDDGEDISVSIARGFAIRASLAGDAETTVRNLKLVLTSDALRGKEDDLLYVDLRFGNKVYYKFKE</sequence>
<evidence type="ECO:0000256" key="2">
    <source>
        <dbReference type="SAM" id="Phobius"/>
    </source>
</evidence>
<gene>
    <name evidence="3" type="ORF">UY39_C0031G0007</name>
</gene>
<keyword evidence="2" id="KW-1133">Transmembrane helix</keyword>
<name>A0A0G1VK16_9BACT</name>
<comment type="caution">
    <text evidence="3">The sequence shown here is derived from an EMBL/GenBank/DDBJ whole genome shotgun (WGS) entry which is preliminary data.</text>
</comment>
<proteinExistence type="predicted"/>
<dbReference type="Proteomes" id="UP000034589">
    <property type="component" value="Unassembled WGS sequence"/>
</dbReference>
<protein>
    <recommendedName>
        <fullName evidence="5">POTRA domain-containing protein</fullName>
    </recommendedName>
</protein>
<feature type="transmembrane region" description="Helical" evidence="2">
    <location>
        <begin position="46"/>
        <end position="66"/>
    </location>
</feature>
<evidence type="ECO:0000313" key="4">
    <source>
        <dbReference type="Proteomes" id="UP000034589"/>
    </source>
</evidence>
<dbReference type="EMBL" id="LCPV01000031">
    <property type="protein sequence ID" value="KKW06575.1"/>
    <property type="molecule type" value="Genomic_DNA"/>
</dbReference>
<feature type="region of interest" description="Disordered" evidence="1">
    <location>
        <begin position="1"/>
        <end position="20"/>
    </location>
</feature>
<dbReference type="AlphaFoldDB" id="A0A0G1VK16"/>
<accession>A0A0G1VK16</accession>